<evidence type="ECO:0000313" key="3">
    <source>
        <dbReference type="Proteomes" id="UP000265520"/>
    </source>
</evidence>
<dbReference type="Proteomes" id="UP000265520">
    <property type="component" value="Unassembled WGS sequence"/>
</dbReference>
<dbReference type="Pfam" id="PF13966">
    <property type="entry name" value="zf-RVT"/>
    <property type="match status" value="1"/>
</dbReference>
<dbReference type="GO" id="GO:0004386">
    <property type="term" value="F:helicase activity"/>
    <property type="evidence" value="ECO:0007669"/>
    <property type="project" value="UniProtKB-KW"/>
</dbReference>
<dbReference type="EMBL" id="LXQA010275538">
    <property type="protein sequence ID" value="MCI40079.1"/>
    <property type="molecule type" value="Genomic_DNA"/>
</dbReference>
<accession>A0A392RUN5</accession>
<name>A0A392RUN5_9FABA</name>
<feature type="domain" description="Reverse transcriptase zinc-binding" evidence="1">
    <location>
        <begin position="39"/>
        <end position="96"/>
    </location>
</feature>
<dbReference type="PANTHER" id="PTHR36617:SF5">
    <property type="entry name" value="OS05G0421675 PROTEIN"/>
    <property type="match status" value="1"/>
</dbReference>
<reference evidence="2 3" key="1">
    <citation type="journal article" date="2018" name="Front. Plant Sci.">
        <title>Red Clover (Trifolium pratense) and Zigzag Clover (T. medium) - A Picture of Genomic Similarities and Differences.</title>
        <authorList>
            <person name="Dluhosova J."/>
            <person name="Istvanek J."/>
            <person name="Nedelnik J."/>
            <person name="Repkova J."/>
        </authorList>
    </citation>
    <scope>NUCLEOTIDE SEQUENCE [LARGE SCALE GENOMIC DNA]</scope>
    <source>
        <strain evidence="3">cv. 10/8</strain>
        <tissue evidence="2">Leaf</tissue>
    </source>
</reference>
<dbReference type="AlphaFoldDB" id="A0A392RUN5"/>
<dbReference type="InterPro" id="IPR026960">
    <property type="entry name" value="RVT-Znf"/>
</dbReference>
<keyword evidence="2" id="KW-0378">Hydrolase</keyword>
<evidence type="ECO:0000259" key="1">
    <source>
        <dbReference type="Pfam" id="PF13966"/>
    </source>
</evidence>
<keyword evidence="3" id="KW-1185">Reference proteome</keyword>
<protein>
    <submittedName>
        <fullName evidence="2">Helicase-like protein</fullName>
    </submittedName>
</protein>
<proteinExistence type="predicted"/>
<sequence length="103" mass="12043">MWAWEEEMLGECRNLLSNIVFQPNVVDQWVWRHDPGGGYTVQGTYNLITSREFQDAEATSDLIWHKQVPLKVSVLALRLLRNRLPTKDNLLRRHVVTTEIINT</sequence>
<organism evidence="2 3">
    <name type="scientific">Trifolium medium</name>
    <dbReference type="NCBI Taxonomy" id="97028"/>
    <lineage>
        <taxon>Eukaryota</taxon>
        <taxon>Viridiplantae</taxon>
        <taxon>Streptophyta</taxon>
        <taxon>Embryophyta</taxon>
        <taxon>Tracheophyta</taxon>
        <taxon>Spermatophyta</taxon>
        <taxon>Magnoliopsida</taxon>
        <taxon>eudicotyledons</taxon>
        <taxon>Gunneridae</taxon>
        <taxon>Pentapetalae</taxon>
        <taxon>rosids</taxon>
        <taxon>fabids</taxon>
        <taxon>Fabales</taxon>
        <taxon>Fabaceae</taxon>
        <taxon>Papilionoideae</taxon>
        <taxon>50 kb inversion clade</taxon>
        <taxon>NPAAA clade</taxon>
        <taxon>Hologalegina</taxon>
        <taxon>IRL clade</taxon>
        <taxon>Trifolieae</taxon>
        <taxon>Trifolium</taxon>
    </lineage>
</organism>
<evidence type="ECO:0000313" key="2">
    <source>
        <dbReference type="EMBL" id="MCI40079.1"/>
    </source>
</evidence>
<dbReference type="PANTHER" id="PTHR36617">
    <property type="entry name" value="PROTEIN, PUTATIVE-RELATED"/>
    <property type="match status" value="1"/>
</dbReference>
<comment type="caution">
    <text evidence="2">The sequence shown here is derived from an EMBL/GenBank/DDBJ whole genome shotgun (WGS) entry which is preliminary data.</text>
</comment>
<keyword evidence="2" id="KW-0347">Helicase</keyword>
<keyword evidence="2" id="KW-0067">ATP-binding</keyword>
<keyword evidence="2" id="KW-0547">Nucleotide-binding</keyword>